<evidence type="ECO:0000313" key="3">
    <source>
        <dbReference type="Proteomes" id="UP001066276"/>
    </source>
</evidence>
<reference evidence="2" key="1">
    <citation type="journal article" date="2022" name="bioRxiv">
        <title>Sequencing and chromosome-scale assembly of the giantPleurodeles waltlgenome.</title>
        <authorList>
            <person name="Brown T."/>
            <person name="Elewa A."/>
            <person name="Iarovenko S."/>
            <person name="Subramanian E."/>
            <person name="Araus A.J."/>
            <person name="Petzold A."/>
            <person name="Susuki M."/>
            <person name="Suzuki K.-i.T."/>
            <person name="Hayashi T."/>
            <person name="Toyoda A."/>
            <person name="Oliveira C."/>
            <person name="Osipova E."/>
            <person name="Leigh N.D."/>
            <person name="Simon A."/>
            <person name="Yun M.H."/>
        </authorList>
    </citation>
    <scope>NUCLEOTIDE SEQUENCE</scope>
    <source>
        <strain evidence="2">20211129_DDA</strain>
        <tissue evidence="2">Liver</tissue>
    </source>
</reference>
<comment type="caution">
    <text evidence="2">The sequence shown here is derived from an EMBL/GenBank/DDBJ whole genome shotgun (WGS) entry which is preliminary data.</text>
</comment>
<evidence type="ECO:0000313" key="2">
    <source>
        <dbReference type="EMBL" id="KAJ1092633.1"/>
    </source>
</evidence>
<evidence type="ECO:0000256" key="1">
    <source>
        <dbReference type="SAM" id="MobiDB-lite"/>
    </source>
</evidence>
<dbReference type="AlphaFoldDB" id="A0AAV7LNM5"/>
<proteinExistence type="predicted"/>
<dbReference type="EMBL" id="JANPWB010000015">
    <property type="protein sequence ID" value="KAJ1092633.1"/>
    <property type="molecule type" value="Genomic_DNA"/>
</dbReference>
<name>A0AAV7LNM5_PLEWA</name>
<dbReference type="Proteomes" id="UP001066276">
    <property type="component" value="Chromosome 11"/>
</dbReference>
<feature type="region of interest" description="Disordered" evidence="1">
    <location>
        <begin position="1"/>
        <end position="128"/>
    </location>
</feature>
<feature type="compositionally biased region" description="Basic and acidic residues" evidence="1">
    <location>
        <begin position="97"/>
        <end position="110"/>
    </location>
</feature>
<sequence length="128" mass="13528">MVGREGQRSPRAPSVTAVDLDNSGPGCGPLILTTWRPGRSLDPSAPFPATSGYPGRRPPSGLTGTAGTAARLGETGAFSSRCERAPDPAGRVWDSSARAERGERRGELRLRSRSRFHRARPLPASPPA</sequence>
<organism evidence="2 3">
    <name type="scientific">Pleurodeles waltl</name>
    <name type="common">Iberian ribbed newt</name>
    <dbReference type="NCBI Taxonomy" id="8319"/>
    <lineage>
        <taxon>Eukaryota</taxon>
        <taxon>Metazoa</taxon>
        <taxon>Chordata</taxon>
        <taxon>Craniata</taxon>
        <taxon>Vertebrata</taxon>
        <taxon>Euteleostomi</taxon>
        <taxon>Amphibia</taxon>
        <taxon>Batrachia</taxon>
        <taxon>Caudata</taxon>
        <taxon>Salamandroidea</taxon>
        <taxon>Salamandridae</taxon>
        <taxon>Pleurodelinae</taxon>
        <taxon>Pleurodeles</taxon>
    </lineage>
</organism>
<keyword evidence="3" id="KW-1185">Reference proteome</keyword>
<accession>A0AAV7LNM5</accession>
<gene>
    <name evidence="2" type="ORF">NDU88_005743</name>
</gene>
<feature type="compositionally biased region" description="Basic residues" evidence="1">
    <location>
        <begin position="111"/>
        <end position="120"/>
    </location>
</feature>
<protein>
    <submittedName>
        <fullName evidence="2">Uncharacterized protein</fullName>
    </submittedName>
</protein>